<evidence type="ECO:0000313" key="3">
    <source>
        <dbReference type="Proteomes" id="UP000642488"/>
    </source>
</evidence>
<accession>A0A934MEQ8</accession>
<organism evidence="2 3">
    <name type="scientific">Palleronia pontilimi</name>
    <dbReference type="NCBI Taxonomy" id="1964209"/>
    <lineage>
        <taxon>Bacteria</taxon>
        <taxon>Pseudomonadati</taxon>
        <taxon>Pseudomonadota</taxon>
        <taxon>Alphaproteobacteria</taxon>
        <taxon>Rhodobacterales</taxon>
        <taxon>Roseobacteraceae</taxon>
        <taxon>Palleronia</taxon>
    </lineage>
</organism>
<proteinExistence type="predicted"/>
<dbReference type="EMBL" id="JAEKPD010000013">
    <property type="protein sequence ID" value="MBJ3763696.1"/>
    <property type="molecule type" value="Genomic_DNA"/>
</dbReference>
<dbReference type="Proteomes" id="UP000642488">
    <property type="component" value="Unassembled WGS sequence"/>
</dbReference>
<dbReference type="Pfam" id="PF12616">
    <property type="entry name" value="DUF3775"/>
    <property type="match status" value="1"/>
</dbReference>
<dbReference type="InterPro" id="IPR022254">
    <property type="entry name" value="DUF3775"/>
</dbReference>
<gene>
    <name evidence="2" type="ORF">ILP92_13140</name>
</gene>
<evidence type="ECO:0000256" key="1">
    <source>
        <dbReference type="SAM" id="MobiDB-lite"/>
    </source>
</evidence>
<reference evidence="2" key="1">
    <citation type="submission" date="2020-12" db="EMBL/GenBank/DDBJ databases">
        <title>Bacterial taxonomy.</title>
        <authorList>
            <person name="Pan X."/>
        </authorList>
    </citation>
    <scope>NUCLEOTIDE SEQUENCE</scope>
    <source>
        <strain evidence="2">KCTC 52957</strain>
    </source>
</reference>
<keyword evidence="3" id="KW-1185">Reference proteome</keyword>
<sequence length="151" mass="16481">MDSDEDTDTDTDTDTGVELTIPSGYLRRLIFKMRAASLGDEDTPRDARDNAQAGGHHITLSEEVDPDATIEELVEEIDGMDPDHQHELVALMWIGRGDFAADDWDEALALAAERAVTPTSHYLLAHPTAADEIASGLEELGHDHVLQDGAY</sequence>
<protein>
    <submittedName>
        <fullName evidence="2">DUF3775 domain-containing protein</fullName>
    </submittedName>
</protein>
<dbReference type="RefSeq" id="WP_198916869.1">
    <property type="nucleotide sequence ID" value="NZ_JAEKPD010000013.1"/>
</dbReference>
<name>A0A934MEQ8_9RHOB</name>
<dbReference type="AlphaFoldDB" id="A0A934MEQ8"/>
<comment type="caution">
    <text evidence="2">The sequence shown here is derived from an EMBL/GenBank/DDBJ whole genome shotgun (WGS) entry which is preliminary data.</text>
</comment>
<feature type="region of interest" description="Disordered" evidence="1">
    <location>
        <begin position="39"/>
        <end position="59"/>
    </location>
</feature>
<evidence type="ECO:0000313" key="2">
    <source>
        <dbReference type="EMBL" id="MBJ3763696.1"/>
    </source>
</evidence>